<evidence type="ECO:0000259" key="9">
    <source>
        <dbReference type="Pfam" id="PF01385"/>
    </source>
</evidence>
<dbReference type="RefSeq" id="WP_076725460.1">
    <property type="nucleotide sequence ID" value="NZ_MSCW01000009.1"/>
</dbReference>
<dbReference type="EMBL" id="MSCW01000009">
    <property type="protein sequence ID" value="ONF42515.1"/>
    <property type="molecule type" value="Genomic_DNA"/>
</dbReference>
<accession>A0A1V2DPG0</accession>
<feature type="domain" description="Transposase putative helix-turn-helix" evidence="11">
    <location>
        <begin position="1"/>
        <end position="43"/>
    </location>
</feature>
<evidence type="ECO:0000313" key="13">
    <source>
        <dbReference type="Proteomes" id="UP000189339"/>
    </source>
</evidence>
<keyword evidence="4" id="KW-0479">Metal-binding</keyword>
<dbReference type="AlphaFoldDB" id="A0A1V2DPG0"/>
<evidence type="ECO:0000259" key="11">
    <source>
        <dbReference type="Pfam" id="PF12323"/>
    </source>
</evidence>
<dbReference type="Pfam" id="PF07282">
    <property type="entry name" value="Cas12f1-like_TNB"/>
    <property type="match status" value="1"/>
</dbReference>
<keyword evidence="3" id="KW-0815">Transposition</keyword>
<dbReference type="GO" id="GO:0032196">
    <property type="term" value="P:transposition"/>
    <property type="evidence" value="ECO:0007669"/>
    <property type="project" value="UniProtKB-KW"/>
</dbReference>
<dbReference type="InterPro" id="IPR051399">
    <property type="entry name" value="RNA-guided_DNA_endo/Transpos"/>
</dbReference>
<keyword evidence="13" id="KW-1185">Reference proteome</keyword>
<dbReference type="InterPro" id="IPR021027">
    <property type="entry name" value="Transposase_put_HTH"/>
</dbReference>
<dbReference type="PANTHER" id="PTHR30405:SF25">
    <property type="entry name" value="RNA-GUIDED DNA ENDONUCLEASE INSQ-RELATED"/>
    <property type="match status" value="1"/>
</dbReference>
<dbReference type="Proteomes" id="UP000189339">
    <property type="component" value="Unassembled WGS sequence"/>
</dbReference>
<dbReference type="InterPro" id="IPR010095">
    <property type="entry name" value="Cas12f1-like_TNB"/>
</dbReference>
<evidence type="ECO:0000256" key="1">
    <source>
        <dbReference type="ARBA" id="ARBA00008761"/>
    </source>
</evidence>
<feature type="domain" description="Cas12f1-like TNB" evidence="10">
    <location>
        <begin position="305"/>
        <end position="371"/>
    </location>
</feature>
<evidence type="ECO:0000256" key="7">
    <source>
        <dbReference type="ARBA" id="ARBA00023172"/>
    </source>
</evidence>
<comment type="similarity">
    <text evidence="2">In the N-terminal section; belongs to the transposase 2 family.</text>
</comment>
<feature type="domain" description="Probable transposase IS891/IS1136/IS1341" evidence="9">
    <location>
        <begin position="163"/>
        <end position="278"/>
    </location>
</feature>
<evidence type="ECO:0000256" key="3">
    <source>
        <dbReference type="ARBA" id="ARBA00022578"/>
    </source>
</evidence>
<proteinExistence type="inferred from homology"/>
<evidence type="ECO:0000256" key="8">
    <source>
        <dbReference type="SAM" id="MobiDB-lite"/>
    </source>
</evidence>
<dbReference type="OrthoDB" id="5915636at2"/>
<reference evidence="12 13" key="1">
    <citation type="submission" date="2016-12" db="EMBL/GenBank/DDBJ databases">
        <title>Marinobacter lutaoensis whole genome sequencing.</title>
        <authorList>
            <person name="Verma A."/>
            <person name="Krishnamurthi S."/>
        </authorList>
    </citation>
    <scope>NUCLEOTIDE SEQUENCE [LARGE SCALE GENOMIC DNA]</scope>
    <source>
        <strain evidence="12 13">T5054</strain>
    </source>
</reference>
<protein>
    <submittedName>
        <fullName evidence="12">Transposase</fullName>
    </submittedName>
</protein>
<evidence type="ECO:0000256" key="2">
    <source>
        <dbReference type="ARBA" id="ARBA00011044"/>
    </source>
</evidence>
<evidence type="ECO:0000313" key="12">
    <source>
        <dbReference type="EMBL" id="ONF42515.1"/>
    </source>
</evidence>
<keyword evidence="6" id="KW-0238">DNA-binding</keyword>
<comment type="similarity">
    <text evidence="1">In the C-terminal section; belongs to the transposase 35 family.</text>
</comment>
<dbReference type="GO" id="GO:0006310">
    <property type="term" value="P:DNA recombination"/>
    <property type="evidence" value="ECO:0007669"/>
    <property type="project" value="UniProtKB-KW"/>
</dbReference>
<dbReference type="Pfam" id="PF12323">
    <property type="entry name" value="HTH_OrfB_IS605"/>
    <property type="match status" value="1"/>
</dbReference>
<keyword evidence="5" id="KW-0862">Zinc</keyword>
<evidence type="ECO:0000256" key="4">
    <source>
        <dbReference type="ARBA" id="ARBA00022723"/>
    </source>
</evidence>
<feature type="region of interest" description="Disordered" evidence="8">
    <location>
        <begin position="396"/>
        <end position="415"/>
    </location>
</feature>
<dbReference type="Pfam" id="PF01385">
    <property type="entry name" value="OrfB_IS605"/>
    <property type="match status" value="1"/>
</dbReference>
<dbReference type="InterPro" id="IPR001959">
    <property type="entry name" value="Transposase"/>
</dbReference>
<evidence type="ECO:0000259" key="10">
    <source>
        <dbReference type="Pfam" id="PF07282"/>
    </source>
</evidence>
<dbReference type="GO" id="GO:0046872">
    <property type="term" value="F:metal ion binding"/>
    <property type="evidence" value="ECO:0007669"/>
    <property type="project" value="UniProtKB-KW"/>
</dbReference>
<dbReference type="GO" id="GO:0003677">
    <property type="term" value="F:DNA binding"/>
    <property type="evidence" value="ECO:0007669"/>
    <property type="project" value="UniProtKB-KW"/>
</dbReference>
<dbReference type="NCBIfam" id="NF040570">
    <property type="entry name" value="guided_TnpB"/>
    <property type="match status" value="1"/>
</dbReference>
<dbReference type="STRING" id="135739.BTO32_14985"/>
<evidence type="ECO:0000256" key="6">
    <source>
        <dbReference type="ARBA" id="ARBA00023125"/>
    </source>
</evidence>
<comment type="caution">
    <text evidence="12">The sequence shown here is derived from an EMBL/GenBank/DDBJ whole genome shotgun (WGS) entry which is preliminary data.</text>
</comment>
<sequence>MLIRKAYRFRLKTNPVLEQKLFRHAGCCRWIWNQIWRMNQRRLDAKQPLIWYQEAAYWLTLWKQSEEYGFLRKVHSQPLQQVLKDLDRAYRDAFDKDQPLKRLPRKKRKHQHASFRYPQGVKLDNRRIYLPKIGWVGFFKSREVEGKVKNATVSWRAGHWYVSVQVEQELPESVHPSTLDVGIDLGVANFASLSNGITYDPISPYRKYQNQLARAQRALNRKVKFSENWKRQKRRIQRLHHKIACCRQDFLHKISTTISENQAVVFVEDLKVRNMSRSAAGTLDEPGRNVRAKAGLNRSILDQGWSEFVRQLDYKLQWKGGWLVKVPAHHTSQECAACGHTSPDNRPSQAVFHCRACGHKEHADINAAKNIRARGHRVLACGGNGIARLLKQEPVGNREGVPPVVSPEAAGIPPL</sequence>
<name>A0A1V2DPG0_9GAMM</name>
<evidence type="ECO:0000256" key="5">
    <source>
        <dbReference type="ARBA" id="ARBA00022833"/>
    </source>
</evidence>
<dbReference type="PANTHER" id="PTHR30405">
    <property type="entry name" value="TRANSPOSASE"/>
    <property type="match status" value="1"/>
</dbReference>
<organism evidence="12 13">
    <name type="scientific">Marinobacter lutaoensis</name>
    <dbReference type="NCBI Taxonomy" id="135739"/>
    <lineage>
        <taxon>Bacteria</taxon>
        <taxon>Pseudomonadati</taxon>
        <taxon>Pseudomonadota</taxon>
        <taxon>Gammaproteobacteria</taxon>
        <taxon>Pseudomonadales</taxon>
        <taxon>Marinobacteraceae</taxon>
        <taxon>Marinobacter</taxon>
    </lineage>
</organism>
<gene>
    <name evidence="12" type="ORF">BTO32_14985</name>
</gene>
<keyword evidence="7" id="KW-0233">DNA recombination</keyword>